<evidence type="ECO:0000313" key="6">
    <source>
        <dbReference type="Proteomes" id="UP000216207"/>
    </source>
</evidence>
<dbReference type="RefSeq" id="WP_095255385.1">
    <property type="nucleotide sequence ID" value="NZ_BOQQ01000006.1"/>
</dbReference>
<feature type="domain" description="HTH araC/xylS-type" evidence="4">
    <location>
        <begin position="163"/>
        <end position="265"/>
    </location>
</feature>
<keyword evidence="1" id="KW-0805">Transcription regulation</keyword>
<evidence type="ECO:0000259" key="4">
    <source>
        <dbReference type="PROSITE" id="PS01124"/>
    </source>
</evidence>
<keyword evidence="2" id="KW-0238">DNA-binding</keyword>
<keyword evidence="3" id="KW-0804">Transcription</keyword>
<dbReference type="InterPro" id="IPR050204">
    <property type="entry name" value="AraC_XylS_family_regulators"/>
</dbReference>
<proteinExistence type="predicted"/>
<dbReference type="GO" id="GO:0043565">
    <property type="term" value="F:sequence-specific DNA binding"/>
    <property type="evidence" value="ECO:0007669"/>
    <property type="project" value="InterPro"/>
</dbReference>
<evidence type="ECO:0000256" key="2">
    <source>
        <dbReference type="ARBA" id="ARBA00023125"/>
    </source>
</evidence>
<organism evidence="5 6">
    <name type="scientific">Shouchella clausii</name>
    <name type="common">Alkalihalobacillus clausii</name>
    <dbReference type="NCBI Taxonomy" id="79880"/>
    <lineage>
        <taxon>Bacteria</taxon>
        <taxon>Bacillati</taxon>
        <taxon>Bacillota</taxon>
        <taxon>Bacilli</taxon>
        <taxon>Bacillales</taxon>
        <taxon>Bacillaceae</taxon>
        <taxon>Shouchella</taxon>
    </lineage>
</organism>
<accession>A0A268NVZ3</accession>
<dbReference type="Proteomes" id="UP000216207">
    <property type="component" value="Unassembled WGS sequence"/>
</dbReference>
<protein>
    <recommendedName>
        <fullName evidence="4">HTH araC/xylS-type domain-containing protein</fullName>
    </recommendedName>
</protein>
<evidence type="ECO:0000256" key="3">
    <source>
        <dbReference type="ARBA" id="ARBA00023163"/>
    </source>
</evidence>
<dbReference type="PANTHER" id="PTHR46796">
    <property type="entry name" value="HTH-TYPE TRANSCRIPTIONAL ACTIVATOR RHAS-RELATED"/>
    <property type="match status" value="1"/>
</dbReference>
<sequence length="273" mass="31134">MRLFRPVQAPWLQQESDDSYQYTEYAPSFDLSAYVACYWTSSFQGGKARHHRILPDGCVDLIVSITDNNAQAFVAGFMNRFDVLPLTEPTFSFGIRFYSDSVHTLLRHHPADFGDGGIELELVWGNPAFEIAETIAQARDMKERIAVVEAVLRKKLDKAYRPERLFERCMGHIFANKGMLSVRKLAEMEHYSERTVRRTFAHELGVSPKEVLEVVQFQSLLVGLQQNVHARLADLALLYGYADHAHLSNQFKRFYGLAPQTVMAQIACQATNR</sequence>
<evidence type="ECO:0000313" key="5">
    <source>
        <dbReference type="EMBL" id="PAE87588.1"/>
    </source>
</evidence>
<dbReference type="InterPro" id="IPR046532">
    <property type="entry name" value="DUF6597"/>
</dbReference>
<dbReference type="AlphaFoldDB" id="A0A268NVZ3"/>
<dbReference type="GO" id="GO:0003700">
    <property type="term" value="F:DNA-binding transcription factor activity"/>
    <property type="evidence" value="ECO:0007669"/>
    <property type="project" value="InterPro"/>
</dbReference>
<dbReference type="EMBL" id="NPCC01000033">
    <property type="protein sequence ID" value="PAE87588.1"/>
    <property type="molecule type" value="Genomic_DNA"/>
</dbReference>
<dbReference type="PROSITE" id="PS01124">
    <property type="entry name" value="HTH_ARAC_FAMILY_2"/>
    <property type="match status" value="1"/>
</dbReference>
<evidence type="ECO:0000256" key="1">
    <source>
        <dbReference type="ARBA" id="ARBA00023015"/>
    </source>
</evidence>
<dbReference type="Pfam" id="PF20240">
    <property type="entry name" value="DUF6597"/>
    <property type="match status" value="1"/>
</dbReference>
<reference evidence="5 6" key="1">
    <citation type="submission" date="2017-07" db="EMBL/GenBank/DDBJ databases">
        <title>Isolation and whole genome analysis of endospore-forming bacteria from heroin.</title>
        <authorList>
            <person name="Kalinowski J."/>
            <person name="Ahrens B."/>
            <person name="Al-Dilaimi A."/>
            <person name="Winkler A."/>
            <person name="Wibberg D."/>
            <person name="Schleenbecker U."/>
            <person name="Ruckert C."/>
            <person name="Wolfel R."/>
            <person name="Grass G."/>
        </authorList>
    </citation>
    <scope>NUCLEOTIDE SEQUENCE [LARGE SCALE GENOMIC DNA]</scope>
    <source>
        <strain evidence="5 6">7539</strain>
    </source>
</reference>
<comment type="caution">
    <text evidence="5">The sequence shown here is derived from an EMBL/GenBank/DDBJ whole genome shotgun (WGS) entry which is preliminary data.</text>
</comment>
<gene>
    <name evidence="5" type="ORF">CHH72_17890</name>
</gene>
<dbReference type="Gene3D" id="1.10.10.60">
    <property type="entry name" value="Homeodomain-like"/>
    <property type="match status" value="1"/>
</dbReference>
<dbReference type="PANTHER" id="PTHR46796:SF13">
    <property type="entry name" value="HTH-TYPE TRANSCRIPTIONAL ACTIVATOR RHAS"/>
    <property type="match status" value="1"/>
</dbReference>
<dbReference type="Pfam" id="PF12833">
    <property type="entry name" value="HTH_18"/>
    <property type="match status" value="1"/>
</dbReference>
<name>A0A268NVZ3_SHOCL</name>
<dbReference type="InterPro" id="IPR018060">
    <property type="entry name" value="HTH_AraC"/>
</dbReference>
<dbReference type="SMART" id="SM00342">
    <property type="entry name" value="HTH_ARAC"/>
    <property type="match status" value="1"/>
</dbReference>